<protein>
    <submittedName>
        <fullName evidence="1">CSON004262 protein</fullName>
    </submittedName>
</protein>
<name>A0A336MQJ4_CULSO</name>
<sequence length="37" mass="4321">MKHTSSSSGAVKPTYLFILRGITFYIKDQRKTVYDMH</sequence>
<reference evidence="1" key="1">
    <citation type="submission" date="2018-07" db="EMBL/GenBank/DDBJ databases">
        <authorList>
            <person name="Quirk P.G."/>
            <person name="Krulwich T.A."/>
        </authorList>
    </citation>
    <scope>NUCLEOTIDE SEQUENCE</scope>
</reference>
<organism evidence="1">
    <name type="scientific">Culicoides sonorensis</name>
    <name type="common">Biting midge</name>
    <dbReference type="NCBI Taxonomy" id="179676"/>
    <lineage>
        <taxon>Eukaryota</taxon>
        <taxon>Metazoa</taxon>
        <taxon>Ecdysozoa</taxon>
        <taxon>Arthropoda</taxon>
        <taxon>Hexapoda</taxon>
        <taxon>Insecta</taxon>
        <taxon>Pterygota</taxon>
        <taxon>Neoptera</taxon>
        <taxon>Endopterygota</taxon>
        <taxon>Diptera</taxon>
        <taxon>Nematocera</taxon>
        <taxon>Chironomoidea</taxon>
        <taxon>Ceratopogonidae</taxon>
        <taxon>Ceratopogoninae</taxon>
        <taxon>Culicoides</taxon>
        <taxon>Monoculicoides</taxon>
    </lineage>
</organism>
<proteinExistence type="predicted"/>
<dbReference type="VEuPathDB" id="VectorBase:CSON004262"/>
<evidence type="ECO:0000313" key="1">
    <source>
        <dbReference type="EMBL" id="SSX31945.1"/>
    </source>
</evidence>
<dbReference type="AlphaFoldDB" id="A0A336MQJ4"/>
<accession>A0A336MQJ4</accession>
<dbReference type="EMBL" id="UFQT01001834">
    <property type="protein sequence ID" value="SSX31945.1"/>
    <property type="molecule type" value="Genomic_DNA"/>
</dbReference>
<gene>
    <name evidence="1" type="primary">CSON004262</name>
</gene>